<feature type="chain" id="PRO_5046465671" evidence="1">
    <location>
        <begin position="16"/>
        <end position="122"/>
    </location>
</feature>
<protein>
    <submittedName>
        <fullName evidence="2">Uncharacterized protein</fullName>
    </submittedName>
</protein>
<keyword evidence="1" id="KW-0732">Signal</keyword>
<proteinExistence type="predicted"/>
<evidence type="ECO:0000256" key="1">
    <source>
        <dbReference type="SAM" id="SignalP"/>
    </source>
</evidence>
<keyword evidence="3" id="KW-1185">Reference proteome</keyword>
<evidence type="ECO:0000313" key="2">
    <source>
        <dbReference type="EMBL" id="KAK2940136.1"/>
    </source>
</evidence>
<comment type="caution">
    <text evidence="2">The sequence shown here is derived from an EMBL/GenBank/DDBJ whole genome shotgun (WGS) entry which is preliminary data.</text>
</comment>
<name>A0ABQ9WNT7_9EUKA</name>
<evidence type="ECO:0000313" key="3">
    <source>
        <dbReference type="Proteomes" id="UP001281761"/>
    </source>
</evidence>
<organism evidence="2 3">
    <name type="scientific">Blattamonas nauphoetae</name>
    <dbReference type="NCBI Taxonomy" id="2049346"/>
    <lineage>
        <taxon>Eukaryota</taxon>
        <taxon>Metamonada</taxon>
        <taxon>Preaxostyla</taxon>
        <taxon>Oxymonadida</taxon>
        <taxon>Blattamonas</taxon>
    </lineage>
</organism>
<dbReference type="EMBL" id="JARBJD010000733">
    <property type="protein sequence ID" value="KAK2940136.1"/>
    <property type="molecule type" value="Genomic_DNA"/>
</dbReference>
<feature type="signal peptide" evidence="1">
    <location>
        <begin position="1"/>
        <end position="15"/>
    </location>
</feature>
<gene>
    <name evidence="2" type="ORF">BLNAU_24950</name>
</gene>
<dbReference type="Proteomes" id="UP001281761">
    <property type="component" value="Unassembled WGS sequence"/>
</dbReference>
<sequence length="122" mass="13091">MIVMTLLLVTALATATLTGMIEDDSTESEVRVSCESLEWLNIPTGFGSALAHQNLAYAPVFLRSKFPDLCGMMLSAAIVVTCHPTDRKSVAVTPRLLFTIGMRHLDLSAKGRGVTVTRGAVI</sequence>
<reference evidence="2 3" key="1">
    <citation type="journal article" date="2022" name="bioRxiv">
        <title>Genomics of Preaxostyla Flagellates Illuminates Evolutionary Transitions and the Path Towards Mitochondrial Loss.</title>
        <authorList>
            <person name="Novak L.V.F."/>
            <person name="Treitli S.C."/>
            <person name="Pyrih J."/>
            <person name="Halakuc P."/>
            <person name="Pipaliya S.V."/>
            <person name="Vacek V."/>
            <person name="Brzon O."/>
            <person name="Soukal P."/>
            <person name="Eme L."/>
            <person name="Dacks J.B."/>
            <person name="Karnkowska A."/>
            <person name="Elias M."/>
            <person name="Hampl V."/>
        </authorList>
    </citation>
    <scope>NUCLEOTIDE SEQUENCE [LARGE SCALE GENOMIC DNA]</scope>
    <source>
        <strain evidence="2">NAU3</strain>
        <tissue evidence="2">Gut</tissue>
    </source>
</reference>
<accession>A0ABQ9WNT7</accession>